<name>A0A0B7GZA2_TREPH</name>
<dbReference type="PROSITE" id="PS51257">
    <property type="entry name" value="PROKAR_LIPOPROTEIN"/>
    <property type="match status" value="1"/>
</dbReference>
<evidence type="ECO:0000313" key="4">
    <source>
        <dbReference type="Proteomes" id="UP000042527"/>
    </source>
</evidence>
<accession>A0A0B7GZA2</accession>
<dbReference type="InterPro" id="IPR011990">
    <property type="entry name" value="TPR-like_helical_dom_sf"/>
</dbReference>
<proteinExistence type="predicted"/>
<dbReference type="GeneID" id="58792180"/>
<feature type="chain" id="PRO_5043769445" evidence="2">
    <location>
        <begin position="23"/>
        <end position="229"/>
    </location>
</feature>
<protein>
    <submittedName>
        <fullName evidence="3">Uncharacterized protein</fullName>
    </submittedName>
</protein>
<dbReference type="AlphaFoldDB" id="A0A0B7GZA2"/>
<feature type="compositionally biased region" description="Basic and acidic residues" evidence="1">
    <location>
        <begin position="213"/>
        <end position="229"/>
    </location>
</feature>
<keyword evidence="2" id="KW-0732">Signal</keyword>
<dbReference type="RefSeq" id="WP_176978578.1">
    <property type="nucleotide sequence ID" value="NZ_CDNC01000047.1"/>
</dbReference>
<feature type="signal peptide" evidence="2">
    <location>
        <begin position="1"/>
        <end position="22"/>
    </location>
</feature>
<evidence type="ECO:0000256" key="2">
    <source>
        <dbReference type="SAM" id="SignalP"/>
    </source>
</evidence>
<feature type="compositionally biased region" description="Basic and acidic residues" evidence="1">
    <location>
        <begin position="181"/>
        <end position="202"/>
    </location>
</feature>
<feature type="compositionally biased region" description="Polar residues" evidence="1">
    <location>
        <begin position="203"/>
        <end position="212"/>
    </location>
</feature>
<feature type="compositionally biased region" description="Basic and acidic residues" evidence="1">
    <location>
        <begin position="154"/>
        <end position="170"/>
    </location>
</feature>
<reference evidence="4" key="1">
    <citation type="submission" date="2015-01" db="EMBL/GenBank/DDBJ databases">
        <authorList>
            <person name="Manzoor Shahid"/>
            <person name="Zubair Saima"/>
        </authorList>
    </citation>
    <scope>NUCLEOTIDE SEQUENCE [LARGE SCALE GENOMIC DNA]</scope>
    <source>
        <strain evidence="4">V1</strain>
    </source>
</reference>
<organism evidence="3 4">
    <name type="scientific">Treponema phagedenis</name>
    <dbReference type="NCBI Taxonomy" id="162"/>
    <lineage>
        <taxon>Bacteria</taxon>
        <taxon>Pseudomonadati</taxon>
        <taxon>Spirochaetota</taxon>
        <taxon>Spirochaetia</taxon>
        <taxon>Spirochaetales</taxon>
        <taxon>Treponemataceae</taxon>
        <taxon>Treponema</taxon>
    </lineage>
</organism>
<keyword evidence="4" id="KW-1185">Reference proteome</keyword>
<dbReference type="Gene3D" id="1.25.40.10">
    <property type="entry name" value="Tetratricopeptide repeat domain"/>
    <property type="match status" value="1"/>
</dbReference>
<gene>
    <name evidence="3" type="ORF">TPHV1_510029</name>
</gene>
<feature type="region of interest" description="Disordered" evidence="1">
    <location>
        <begin position="154"/>
        <end position="229"/>
    </location>
</feature>
<evidence type="ECO:0000313" key="3">
    <source>
        <dbReference type="EMBL" id="CEM62962.1"/>
    </source>
</evidence>
<dbReference type="EMBL" id="CDNC01000047">
    <property type="protein sequence ID" value="CEM62962.1"/>
    <property type="molecule type" value="Genomic_DNA"/>
</dbReference>
<dbReference type="Proteomes" id="UP000042527">
    <property type="component" value="Unassembled WGS sequence"/>
</dbReference>
<sequence length="229" mass="26681">MKNCIRIFGSTLVILLFFSCMTVPKESSVPENLTPAELNLRAQEAYDIGNKRAALFYYNLILKRFCDDESICIGADFEIAHIRLKQKKWQEAYMRLQYVLNQYEGAGSSRLPPEFYKLALIDMKRVEKKVQGENTEKAVEEYIAKRNEERQKLIEEKNRNAQESTDKLIQELEQTQFQSEPTKELPPESKQELNPEQKKQSDSKQTQELNPESESKSQLKAEPQPKKKN</sequence>
<evidence type="ECO:0000256" key="1">
    <source>
        <dbReference type="SAM" id="MobiDB-lite"/>
    </source>
</evidence>